<name>A0A6L2KLF3_TANCI</name>
<dbReference type="AlphaFoldDB" id="A0A6L2KLF3"/>
<protein>
    <submittedName>
        <fullName evidence="2">Uncharacterized protein</fullName>
    </submittedName>
</protein>
<reference evidence="2" key="1">
    <citation type="journal article" date="2019" name="Sci. Rep.">
        <title>Draft genome of Tanacetum cinerariifolium, the natural source of mosquito coil.</title>
        <authorList>
            <person name="Yamashiro T."/>
            <person name="Shiraishi A."/>
            <person name="Satake H."/>
            <person name="Nakayama K."/>
        </authorList>
    </citation>
    <scope>NUCLEOTIDE SEQUENCE</scope>
</reference>
<sequence length="193" mass="22366">MTKKDSLEDVKAIVKKMMTPRGMKFVSWHTTQIRFNFRRTSLTGFPAQIIRSSNAIALDSLYLLVLITRTSQSRQHDREDVNFSLFRINGHKETFSFLWSSSLVKEKQEKDKIGTKPDKNEKRRKARQCKSPVTVKKVEKEKKYRVKGPILANPESCINSRTNTRADIVIHSKINHKGQNRQTCKAVIYKDQG</sequence>
<comment type="caution">
    <text evidence="2">The sequence shown here is derived from an EMBL/GenBank/DDBJ whole genome shotgun (WGS) entry which is preliminary data.</text>
</comment>
<gene>
    <name evidence="2" type="ORF">Tci_021565</name>
</gene>
<feature type="region of interest" description="Disordered" evidence="1">
    <location>
        <begin position="109"/>
        <end position="130"/>
    </location>
</feature>
<proteinExistence type="predicted"/>
<organism evidence="2">
    <name type="scientific">Tanacetum cinerariifolium</name>
    <name type="common">Dalmatian daisy</name>
    <name type="synonym">Chrysanthemum cinerariifolium</name>
    <dbReference type="NCBI Taxonomy" id="118510"/>
    <lineage>
        <taxon>Eukaryota</taxon>
        <taxon>Viridiplantae</taxon>
        <taxon>Streptophyta</taxon>
        <taxon>Embryophyta</taxon>
        <taxon>Tracheophyta</taxon>
        <taxon>Spermatophyta</taxon>
        <taxon>Magnoliopsida</taxon>
        <taxon>eudicotyledons</taxon>
        <taxon>Gunneridae</taxon>
        <taxon>Pentapetalae</taxon>
        <taxon>asterids</taxon>
        <taxon>campanulids</taxon>
        <taxon>Asterales</taxon>
        <taxon>Asteraceae</taxon>
        <taxon>Asteroideae</taxon>
        <taxon>Anthemideae</taxon>
        <taxon>Anthemidinae</taxon>
        <taxon>Tanacetum</taxon>
    </lineage>
</organism>
<accession>A0A6L2KLF3</accession>
<evidence type="ECO:0000313" key="2">
    <source>
        <dbReference type="EMBL" id="GEU49587.1"/>
    </source>
</evidence>
<dbReference type="EMBL" id="BKCJ010002586">
    <property type="protein sequence ID" value="GEU49587.1"/>
    <property type="molecule type" value="Genomic_DNA"/>
</dbReference>
<feature type="compositionally biased region" description="Basic and acidic residues" evidence="1">
    <location>
        <begin position="109"/>
        <end position="121"/>
    </location>
</feature>
<evidence type="ECO:0000256" key="1">
    <source>
        <dbReference type="SAM" id="MobiDB-lite"/>
    </source>
</evidence>